<dbReference type="AlphaFoldDB" id="A0A4T0RB47"/>
<dbReference type="Proteomes" id="UP000305647">
    <property type="component" value="Unassembled WGS sequence"/>
</dbReference>
<dbReference type="SUPFAM" id="SSF53067">
    <property type="entry name" value="Actin-like ATPase domain"/>
    <property type="match status" value="2"/>
</dbReference>
<dbReference type="InterPro" id="IPR004000">
    <property type="entry name" value="Actin"/>
</dbReference>
<evidence type="ECO:0000313" key="9">
    <source>
        <dbReference type="Proteomes" id="UP000310685"/>
    </source>
</evidence>
<dbReference type="Gene3D" id="3.30.420.40">
    <property type="match status" value="2"/>
</dbReference>
<evidence type="ECO:0000313" key="8">
    <source>
        <dbReference type="Proteomes" id="UP000309601"/>
    </source>
</evidence>
<dbReference type="PRINTS" id="PR00190">
    <property type="entry name" value="ACTIN"/>
</dbReference>
<dbReference type="Gene3D" id="3.90.640.10">
    <property type="entry name" value="Actin, Chain A, domain 4"/>
    <property type="match status" value="1"/>
</dbReference>
<organism evidence="3 7">
    <name type="scientific">Wallemia mellicola</name>
    <dbReference type="NCBI Taxonomy" id="1708541"/>
    <lineage>
        <taxon>Eukaryota</taxon>
        <taxon>Fungi</taxon>
        <taxon>Dikarya</taxon>
        <taxon>Basidiomycota</taxon>
        <taxon>Wallemiomycotina</taxon>
        <taxon>Wallemiomycetes</taxon>
        <taxon>Wallemiales</taxon>
        <taxon>Wallemiaceae</taxon>
        <taxon>Wallemia</taxon>
    </lineage>
</organism>
<name>A0A4T0RB47_9BASI</name>
<accession>A0A4T0RB47</accession>
<reference evidence="6 7" key="1">
    <citation type="submission" date="2019-03" db="EMBL/GenBank/DDBJ databases">
        <title>Sequencing 25 genomes of Wallemia mellicola.</title>
        <authorList>
            <person name="Gostincar C."/>
        </authorList>
    </citation>
    <scope>NUCLEOTIDE SEQUENCE [LARGE SCALE GENOMIC DNA]</scope>
    <source>
        <strain evidence="3 7">EXF-1262</strain>
        <strain evidence="5 8">EXF-1274</strain>
        <strain evidence="2 9">EXF-6152</strain>
        <strain evidence="4 6">EXF-8738</strain>
    </source>
</reference>
<evidence type="ECO:0000313" key="7">
    <source>
        <dbReference type="Proteomes" id="UP000307169"/>
    </source>
</evidence>
<comment type="similarity">
    <text evidence="1">Belongs to the actin family.</text>
</comment>
<gene>
    <name evidence="5" type="ORF">E3Q02_02284</name>
    <name evidence="4" type="ORF">E3Q10_02096</name>
    <name evidence="3" type="ORF">E3Q17_02058</name>
    <name evidence="2" type="ORF">E3Q22_02390</name>
</gene>
<dbReference type="SMART" id="SM00268">
    <property type="entry name" value="ACTIN"/>
    <property type="match status" value="1"/>
</dbReference>
<dbReference type="EMBL" id="SPRO01000018">
    <property type="protein sequence ID" value="TIC30514.1"/>
    <property type="molecule type" value="Genomic_DNA"/>
</dbReference>
<protein>
    <submittedName>
        <fullName evidence="3">Actin-related protein Arp4p</fullName>
    </submittedName>
</protein>
<dbReference type="CDD" id="cd13395">
    <property type="entry name" value="ASKHA_NBD_Arp4_ACTL6-like"/>
    <property type="match status" value="1"/>
</dbReference>
<evidence type="ECO:0000313" key="4">
    <source>
        <dbReference type="EMBL" id="TIC30514.1"/>
    </source>
</evidence>
<evidence type="ECO:0000313" key="6">
    <source>
        <dbReference type="Proteomes" id="UP000305647"/>
    </source>
</evidence>
<dbReference type="EMBL" id="SPRW01000022">
    <property type="protein sequence ID" value="TIC65257.1"/>
    <property type="molecule type" value="Genomic_DNA"/>
</dbReference>
<dbReference type="EMBL" id="SPRH01000020">
    <property type="protein sequence ID" value="TIC00846.1"/>
    <property type="molecule type" value="Genomic_DNA"/>
</dbReference>
<evidence type="ECO:0000313" key="5">
    <source>
        <dbReference type="EMBL" id="TIC65257.1"/>
    </source>
</evidence>
<dbReference type="Pfam" id="PF00022">
    <property type="entry name" value="Actin"/>
    <property type="match status" value="1"/>
</dbReference>
<evidence type="ECO:0000313" key="2">
    <source>
        <dbReference type="EMBL" id="TIB79652.1"/>
    </source>
</evidence>
<sequence>MVIYGADQVSALVASAGNSTLSAGYAGEDVPKTVIPTHFSHLNDKSYFGDNGPDVYRPGYQVSNTMKDSLVDDFDKFTNLLEYTFNDDLRVNTEDHPLLLTEPAWNTQKHREKLAEIAFEKFKVPGFYIANESVLSAFAAGKSTALIIDIGSDSTSITPIIDGFVLRKGVIRNNIGGNQLTNAYLESLDENQRQNVLSNLIPHQLIESKTTVELGQSPKFNLRSDTNPTDSWLEYSKSKILKDWREATTAVYENHIWDDLNVLQRPIKSFEFPTGFADNFTTSRYKASEILIDSRNFNPVQFTPNSFEPASINPSDPKSIAELIKESIQSVEHDSRTQLLSNVILVGGVSSTTGLSERIQAEISKFHTNSRVKVHSPANTVERKFAPWLGGSILGSLGTFHQLWISQDEWREFGHPIVSMRCK</sequence>
<dbReference type="Proteomes" id="UP000307169">
    <property type="component" value="Unassembled WGS sequence"/>
</dbReference>
<dbReference type="EMBL" id="SPRC01000022">
    <property type="protein sequence ID" value="TIB79652.1"/>
    <property type="molecule type" value="Genomic_DNA"/>
</dbReference>
<dbReference type="Proteomes" id="UP000309601">
    <property type="component" value="Unassembled WGS sequence"/>
</dbReference>
<dbReference type="PANTHER" id="PTHR11937">
    <property type="entry name" value="ACTIN"/>
    <property type="match status" value="1"/>
</dbReference>
<dbReference type="InterPro" id="IPR043129">
    <property type="entry name" value="ATPase_NBD"/>
</dbReference>
<proteinExistence type="inferred from homology"/>
<comment type="caution">
    <text evidence="3">The sequence shown here is derived from an EMBL/GenBank/DDBJ whole genome shotgun (WGS) entry which is preliminary data.</text>
</comment>
<evidence type="ECO:0000256" key="1">
    <source>
        <dbReference type="RuleBase" id="RU000487"/>
    </source>
</evidence>
<dbReference type="OMA" id="MTEAPWN"/>
<dbReference type="Proteomes" id="UP000310685">
    <property type="component" value="Unassembled WGS sequence"/>
</dbReference>
<evidence type="ECO:0000313" key="3">
    <source>
        <dbReference type="EMBL" id="TIC00846.1"/>
    </source>
</evidence>